<sequence>MANFQDTVCHSGQSHSKLLAPLHEVAVGTSARYPYKAMATAFSMGNGMDEHLCLVVSKCGRRASKRGSTGVASLSQPVRSAALCVMKVFVGEETWDCPFLVAATVGVGTVQAEHLPAASLQAPYLQAAGQLKADRLYPAGPMLWASLPGQTKEQV</sequence>
<comment type="caution">
    <text evidence="1">The sequence shown here is derived from an EMBL/GenBank/DDBJ whole genome shotgun (WGS) entry which is preliminary data.</text>
</comment>
<evidence type="ECO:0000313" key="1">
    <source>
        <dbReference type="EMBL" id="KAH8010647.1"/>
    </source>
</evidence>
<gene>
    <name evidence="1" type="ORF">K3G42_010335</name>
</gene>
<dbReference type="EMBL" id="CM037624">
    <property type="protein sequence ID" value="KAH8010647.1"/>
    <property type="molecule type" value="Genomic_DNA"/>
</dbReference>
<proteinExistence type="predicted"/>
<name>A0ACB8FUG5_9SAUR</name>
<reference evidence="1" key="1">
    <citation type="submission" date="2021-08" db="EMBL/GenBank/DDBJ databases">
        <title>The first chromosome-level gecko genome reveals the dynamic sex chromosomes of Neotropical dwarf geckos (Sphaerodactylidae: Sphaerodactylus).</title>
        <authorList>
            <person name="Pinto B.J."/>
            <person name="Keating S.E."/>
            <person name="Gamble T."/>
        </authorList>
    </citation>
    <scope>NUCLEOTIDE SEQUENCE</scope>
    <source>
        <strain evidence="1">TG3544</strain>
    </source>
</reference>
<organism evidence="1 2">
    <name type="scientific">Sphaerodactylus townsendi</name>
    <dbReference type="NCBI Taxonomy" id="933632"/>
    <lineage>
        <taxon>Eukaryota</taxon>
        <taxon>Metazoa</taxon>
        <taxon>Chordata</taxon>
        <taxon>Craniata</taxon>
        <taxon>Vertebrata</taxon>
        <taxon>Euteleostomi</taxon>
        <taxon>Lepidosauria</taxon>
        <taxon>Squamata</taxon>
        <taxon>Bifurcata</taxon>
        <taxon>Gekkota</taxon>
        <taxon>Sphaerodactylidae</taxon>
        <taxon>Sphaerodactylus</taxon>
    </lineage>
</organism>
<dbReference type="Proteomes" id="UP000827872">
    <property type="component" value="Linkage Group LG11"/>
</dbReference>
<keyword evidence="2" id="KW-1185">Reference proteome</keyword>
<protein>
    <submittedName>
        <fullName evidence="1">Uncharacterized protein</fullName>
    </submittedName>
</protein>
<accession>A0ACB8FUG5</accession>
<evidence type="ECO:0000313" key="2">
    <source>
        <dbReference type="Proteomes" id="UP000827872"/>
    </source>
</evidence>